<name>A0A0F6W8W7_9BACT</name>
<dbReference type="GO" id="GO:0016887">
    <property type="term" value="F:ATP hydrolysis activity"/>
    <property type="evidence" value="ECO:0007669"/>
    <property type="project" value="InterPro"/>
</dbReference>
<dbReference type="InterPro" id="IPR003593">
    <property type="entry name" value="AAA+_ATPase"/>
</dbReference>
<dbReference type="Pfam" id="PF07726">
    <property type="entry name" value="AAA_3"/>
    <property type="match status" value="1"/>
</dbReference>
<sequence>MTPDVVRHHLRALSEQIGRVVYGAEEHTRLAFVAIAVRGHVLLEGVPGTGKTLFAQCLSRALGLPMRRLQCTPDLMPGDVLGANVFDFRTQTFHLTQGPVFTEVLLADEINRTPPKTQSALLEAMQERSVTIDGTTHSLSERFTVIATQNPVEQEGTYPLPEAQLDRFLFKLDVGYPAFEQELRAVLTHGGQAGMPPIDALGIEPVMDPQQIDQLRTMPGRVHLDPKIGEYVVGLARATRQHPALAVGLSPRAATMLAAAARAAALCAGRDFVVPDDVKSLFVPLAHHRVVITPSAEMEGVRVETALAEILAQIAPPR</sequence>
<dbReference type="KEGG" id="samy:DB32_007501"/>
<dbReference type="GO" id="GO:0005524">
    <property type="term" value="F:ATP binding"/>
    <property type="evidence" value="ECO:0007669"/>
    <property type="project" value="InterPro"/>
</dbReference>
<evidence type="ECO:0000313" key="3">
    <source>
        <dbReference type="Proteomes" id="UP000034883"/>
    </source>
</evidence>
<dbReference type="PIRSF" id="PIRSF002849">
    <property type="entry name" value="AAA_ATPase_chaperone_MoxR_prd"/>
    <property type="match status" value="1"/>
</dbReference>
<dbReference type="InterPro" id="IPR041628">
    <property type="entry name" value="ChlI/MoxR_AAA_lid"/>
</dbReference>
<proteinExistence type="predicted"/>
<dbReference type="InterPro" id="IPR011703">
    <property type="entry name" value="ATPase_AAA-3"/>
</dbReference>
<dbReference type="InterPro" id="IPR050764">
    <property type="entry name" value="CbbQ/NirQ/NorQ/GpvN"/>
</dbReference>
<dbReference type="RefSeq" id="WP_053237323.1">
    <property type="nucleotide sequence ID" value="NZ_CP011125.1"/>
</dbReference>
<protein>
    <submittedName>
        <fullName evidence="2">MoxR-like ATPase</fullName>
    </submittedName>
</protein>
<reference evidence="2 3" key="1">
    <citation type="submission" date="2015-03" db="EMBL/GenBank/DDBJ databases">
        <title>Genome assembly of Sandaracinus amylolyticus DSM 53668.</title>
        <authorList>
            <person name="Sharma G."/>
            <person name="Subramanian S."/>
        </authorList>
    </citation>
    <scope>NUCLEOTIDE SEQUENCE [LARGE SCALE GENOMIC DNA]</scope>
    <source>
        <strain evidence="2 3">DSM 53668</strain>
    </source>
</reference>
<dbReference type="InterPro" id="IPR027417">
    <property type="entry name" value="P-loop_NTPase"/>
</dbReference>
<evidence type="ECO:0000313" key="2">
    <source>
        <dbReference type="EMBL" id="AKF10352.1"/>
    </source>
</evidence>
<dbReference type="STRING" id="927083.DB32_007501"/>
<dbReference type="Gene3D" id="1.10.8.80">
    <property type="entry name" value="Magnesium chelatase subunit I, C-Terminal domain"/>
    <property type="match status" value="1"/>
</dbReference>
<evidence type="ECO:0000259" key="1">
    <source>
        <dbReference type="SMART" id="SM00382"/>
    </source>
</evidence>
<dbReference type="Proteomes" id="UP000034883">
    <property type="component" value="Chromosome"/>
</dbReference>
<accession>A0A0F6W8W7</accession>
<dbReference type="EMBL" id="CP011125">
    <property type="protein sequence ID" value="AKF10352.1"/>
    <property type="molecule type" value="Genomic_DNA"/>
</dbReference>
<dbReference type="Pfam" id="PF17863">
    <property type="entry name" value="AAA_lid_2"/>
    <property type="match status" value="1"/>
</dbReference>
<dbReference type="CDD" id="cd00009">
    <property type="entry name" value="AAA"/>
    <property type="match status" value="1"/>
</dbReference>
<dbReference type="SUPFAM" id="SSF52540">
    <property type="entry name" value="P-loop containing nucleoside triphosphate hydrolases"/>
    <property type="match status" value="1"/>
</dbReference>
<dbReference type="AlphaFoldDB" id="A0A0F6W8W7"/>
<dbReference type="OrthoDB" id="9808397at2"/>
<feature type="domain" description="AAA+ ATPase" evidence="1">
    <location>
        <begin position="37"/>
        <end position="178"/>
    </location>
</feature>
<dbReference type="Gene3D" id="3.40.50.300">
    <property type="entry name" value="P-loop containing nucleotide triphosphate hydrolases"/>
    <property type="match status" value="1"/>
</dbReference>
<dbReference type="PANTHER" id="PTHR42759">
    <property type="entry name" value="MOXR FAMILY PROTEIN"/>
    <property type="match status" value="1"/>
</dbReference>
<organism evidence="2 3">
    <name type="scientific">Sandaracinus amylolyticus</name>
    <dbReference type="NCBI Taxonomy" id="927083"/>
    <lineage>
        <taxon>Bacteria</taxon>
        <taxon>Pseudomonadati</taxon>
        <taxon>Myxococcota</taxon>
        <taxon>Polyangia</taxon>
        <taxon>Polyangiales</taxon>
        <taxon>Sandaracinaceae</taxon>
        <taxon>Sandaracinus</taxon>
    </lineage>
</organism>
<dbReference type="PANTHER" id="PTHR42759:SF5">
    <property type="entry name" value="METHANOL DEHYDROGENASE REGULATOR"/>
    <property type="match status" value="1"/>
</dbReference>
<dbReference type="SMART" id="SM00382">
    <property type="entry name" value="AAA"/>
    <property type="match status" value="1"/>
</dbReference>
<gene>
    <name evidence="2" type="ORF">DB32_007501</name>
</gene>
<keyword evidence="3" id="KW-1185">Reference proteome</keyword>